<accession>A0A6G1X5E8</accession>
<dbReference type="EMBL" id="WJNH01000003">
    <property type="protein sequence ID" value="MRG86149.1"/>
    <property type="molecule type" value="Genomic_DNA"/>
</dbReference>
<sequence length="133" mass="15863">MNFSTWNLEDILLFIFCIFLLLDKFSTIRERKQVKEDLKEIDDNQILLSKWKKIGLLIVGAFIFKWLLYFIATAITKNFIVIIISLILITLELYKFTYNIKELQKSKLGQFLLYAETVYILVFSIYYFGYSLT</sequence>
<comment type="caution">
    <text evidence="2">The sequence shown here is derived from an EMBL/GenBank/DDBJ whole genome shotgun (WGS) entry which is preliminary data.</text>
</comment>
<feature type="transmembrane region" description="Helical" evidence="1">
    <location>
        <begin position="54"/>
        <end position="72"/>
    </location>
</feature>
<dbReference type="Proteomes" id="UP000480185">
    <property type="component" value="Unassembled WGS sequence"/>
</dbReference>
<evidence type="ECO:0000256" key="1">
    <source>
        <dbReference type="SAM" id="Phobius"/>
    </source>
</evidence>
<feature type="transmembrane region" description="Helical" evidence="1">
    <location>
        <begin position="6"/>
        <end position="22"/>
    </location>
</feature>
<evidence type="ECO:0000313" key="3">
    <source>
        <dbReference type="Proteomes" id="UP000480185"/>
    </source>
</evidence>
<keyword evidence="1" id="KW-0812">Transmembrane</keyword>
<keyword evidence="1" id="KW-0472">Membrane</keyword>
<dbReference type="RefSeq" id="WP_153728059.1">
    <property type="nucleotide sequence ID" value="NZ_WJNH01000003.1"/>
</dbReference>
<keyword evidence="3" id="KW-1185">Reference proteome</keyword>
<evidence type="ECO:0008006" key="4">
    <source>
        <dbReference type="Google" id="ProtNLM"/>
    </source>
</evidence>
<keyword evidence="1" id="KW-1133">Transmembrane helix</keyword>
<name>A0A6G1X5E8_9BACI</name>
<feature type="transmembrane region" description="Helical" evidence="1">
    <location>
        <begin position="108"/>
        <end position="128"/>
    </location>
</feature>
<dbReference type="AlphaFoldDB" id="A0A6G1X5E8"/>
<reference evidence="2 3" key="1">
    <citation type="submission" date="2019-11" db="EMBL/GenBank/DDBJ databases">
        <authorList>
            <person name="Li J."/>
        </authorList>
    </citation>
    <scope>NUCLEOTIDE SEQUENCE [LARGE SCALE GENOMIC DNA]</scope>
    <source>
        <strain evidence="2 3">J4</strain>
    </source>
</reference>
<gene>
    <name evidence="2" type="ORF">GH754_07400</name>
</gene>
<protein>
    <recommendedName>
        <fullName evidence="4">DUF4181 domain-containing protein</fullName>
    </recommendedName>
</protein>
<proteinExistence type="predicted"/>
<feature type="transmembrane region" description="Helical" evidence="1">
    <location>
        <begin position="78"/>
        <end position="96"/>
    </location>
</feature>
<evidence type="ECO:0000313" key="2">
    <source>
        <dbReference type="EMBL" id="MRG86149.1"/>
    </source>
</evidence>
<organism evidence="2 3">
    <name type="scientific">Salinibacillus xinjiangensis</name>
    <dbReference type="NCBI Taxonomy" id="1229268"/>
    <lineage>
        <taxon>Bacteria</taxon>
        <taxon>Bacillati</taxon>
        <taxon>Bacillota</taxon>
        <taxon>Bacilli</taxon>
        <taxon>Bacillales</taxon>
        <taxon>Bacillaceae</taxon>
        <taxon>Salinibacillus</taxon>
    </lineage>
</organism>